<evidence type="ECO:0000313" key="3">
    <source>
        <dbReference type="EMBL" id="RKM96116.1"/>
    </source>
</evidence>
<name>A0A420V4J9_9ACTN</name>
<organism evidence="3 4">
    <name type="scientific">Streptomyces xinghaiensis</name>
    <dbReference type="NCBI Taxonomy" id="1038928"/>
    <lineage>
        <taxon>Bacteria</taxon>
        <taxon>Bacillati</taxon>
        <taxon>Actinomycetota</taxon>
        <taxon>Actinomycetes</taxon>
        <taxon>Kitasatosporales</taxon>
        <taxon>Streptomycetaceae</taxon>
        <taxon>Streptomyces</taxon>
    </lineage>
</organism>
<dbReference type="CDD" id="cd16936">
    <property type="entry name" value="HATPase_RsbW-like"/>
    <property type="match status" value="1"/>
</dbReference>
<sequence length="162" mass="17975">MPRDIEWRLPRHARSVSRARTLLREQARSWQLPDETVETAVLLLSELVTNAYRHARTSPGREISIRCVAEESALRVEVSDAGDEMPRLREAAETDEAGRGLALVNALADWWGAHRRPCGIGKTVWFELDLCEPDGAVGATGTQGVQNVEEIREVHVVAEGAQ</sequence>
<keyword evidence="4" id="KW-1185">Reference proteome</keyword>
<keyword evidence="1" id="KW-0723">Serine/threonine-protein kinase</keyword>
<evidence type="ECO:0000313" key="4">
    <source>
        <dbReference type="Proteomes" id="UP000028058"/>
    </source>
</evidence>
<evidence type="ECO:0000256" key="1">
    <source>
        <dbReference type="ARBA" id="ARBA00022527"/>
    </source>
</evidence>
<dbReference type="PANTHER" id="PTHR35526:SF3">
    <property type="entry name" value="ANTI-SIGMA-F FACTOR RSBW"/>
    <property type="match status" value="1"/>
</dbReference>
<dbReference type="InterPro" id="IPR036890">
    <property type="entry name" value="HATPase_C_sf"/>
</dbReference>
<evidence type="ECO:0000259" key="2">
    <source>
        <dbReference type="Pfam" id="PF13581"/>
    </source>
</evidence>
<reference evidence="3 4" key="1">
    <citation type="journal article" date="2014" name="Genome Announc.">
        <title>Draft Genome Sequence of Streptomyces fradiae ATCC 19609, a Strain Highly Sensitive to Antibiotics.</title>
        <authorList>
            <person name="Bekker O.B."/>
            <person name="Klimina K.M."/>
            <person name="Vatlin A.A."/>
            <person name="Zakharevich N.V."/>
            <person name="Kasianov A.S."/>
            <person name="Danilenko V.N."/>
        </authorList>
    </citation>
    <scope>NUCLEOTIDE SEQUENCE [LARGE SCALE GENOMIC DNA]</scope>
    <source>
        <strain evidence="3 4">ATCC 19609</strain>
    </source>
</reference>
<feature type="domain" description="Histidine kinase/HSP90-like ATPase" evidence="2">
    <location>
        <begin position="12"/>
        <end position="116"/>
    </location>
</feature>
<keyword evidence="1" id="KW-0418">Kinase</keyword>
<dbReference type="GO" id="GO:0005524">
    <property type="term" value="F:ATP binding"/>
    <property type="evidence" value="ECO:0007669"/>
    <property type="project" value="UniProtKB-KW"/>
</dbReference>
<dbReference type="Pfam" id="PF13581">
    <property type="entry name" value="HATPase_c_2"/>
    <property type="match status" value="1"/>
</dbReference>
<dbReference type="AlphaFoldDB" id="A0A420V4J9"/>
<accession>A0A420V4J9</accession>
<dbReference type="Proteomes" id="UP000028058">
    <property type="component" value="Unassembled WGS sequence"/>
</dbReference>
<dbReference type="PANTHER" id="PTHR35526">
    <property type="entry name" value="ANTI-SIGMA-F FACTOR RSBW-RELATED"/>
    <property type="match status" value="1"/>
</dbReference>
<comment type="caution">
    <text evidence="3">The sequence shown here is derived from an EMBL/GenBank/DDBJ whole genome shotgun (WGS) entry which is preliminary data.</text>
</comment>
<dbReference type="Gene3D" id="3.30.565.10">
    <property type="entry name" value="Histidine kinase-like ATPase, C-terminal domain"/>
    <property type="match status" value="1"/>
</dbReference>
<gene>
    <name evidence="3" type="ORF">SFRA_012730</name>
</gene>
<keyword evidence="3" id="KW-0547">Nucleotide-binding</keyword>
<dbReference type="InterPro" id="IPR050267">
    <property type="entry name" value="Anti-sigma-factor_SerPK"/>
</dbReference>
<protein>
    <submittedName>
        <fullName evidence="3">ATP-binding protein</fullName>
    </submittedName>
</protein>
<keyword evidence="3" id="KW-0067">ATP-binding</keyword>
<dbReference type="EMBL" id="JNAD02000005">
    <property type="protein sequence ID" value="RKM96116.1"/>
    <property type="molecule type" value="Genomic_DNA"/>
</dbReference>
<dbReference type="OrthoDB" id="4251531at2"/>
<keyword evidence="1" id="KW-0808">Transferase</keyword>
<dbReference type="InterPro" id="IPR003594">
    <property type="entry name" value="HATPase_dom"/>
</dbReference>
<proteinExistence type="predicted"/>
<dbReference type="GO" id="GO:0004674">
    <property type="term" value="F:protein serine/threonine kinase activity"/>
    <property type="evidence" value="ECO:0007669"/>
    <property type="project" value="UniProtKB-KW"/>
</dbReference>
<dbReference type="SUPFAM" id="SSF55874">
    <property type="entry name" value="ATPase domain of HSP90 chaperone/DNA topoisomerase II/histidine kinase"/>
    <property type="match status" value="1"/>
</dbReference>